<evidence type="ECO:0000313" key="2">
    <source>
        <dbReference type="Proteomes" id="UP000298652"/>
    </source>
</evidence>
<name>A0A4U6VHQ7_SETVI</name>
<organism evidence="1 2">
    <name type="scientific">Setaria viridis</name>
    <name type="common">Green bristlegrass</name>
    <name type="synonym">Setaria italica subsp. viridis</name>
    <dbReference type="NCBI Taxonomy" id="4556"/>
    <lineage>
        <taxon>Eukaryota</taxon>
        <taxon>Viridiplantae</taxon>
        <taxon>Streptophyta</taxon>
        <taxon>Embryophyta</taxon>
        <taxon>Tracheophyta</taxon>
        <taxon>Spermatophyta</taxon>
        <taxon>Magnoliopsida</taxon>
        <taxon>Liliopsida</taxon>
        <taxon>Poales</taxon>
        <taxon>Poaceae</taxon>
        <taxon>PACMAD clade</taxon>
        <taxon>Panicoideae</taxon>
        <taxon>Panicodae</taxon>
        <taxon>Paniceae</taxon>
        <taxon>Cenchrinae</taxon>
        <taxon>Setaria</taxon>
    </lineage>
</organism>
<reference evidence="1" key="1">
    <citation type="submission" date="2019-03" db="EMBL/GenBank/DDBJ databases">
        <title>WGS assembly of Setaria viridis.</title>
        <authorList>
            <person name="Huang P."/>
            <person name="Jenkins J."/>
            <person name="Grimwood J."/>
            <person name="Barry K."/>
            <person name="Healey A."/>
            <person name="Mamidi S."/>
            <person name="Sreedasyam A."/>
            <person name="Shu S."/>
            <person name="Feldman M."/>
            <person name="Wu J."/>
            <person name="Yu Y."/>
            <person name="Chen C."/>
            <person name="Johnson J."/>
            <person name="Rokhsar D."/>
            <person name="Baxter I."/>
            <person name="Schmutz J."/>
            <person name="Brutnell T."/>
            <person name="Kellogg E."/>
        </authorList>
    </citation>
    <scope>NUCLEOTIDE SEQUENCE [LARGE SCALE GENOMIC DNA]</scope>
</reference>
<evidence type="ECO:0000313" key="1">
    <source>
        <dbReference type="EMBL" id="TKW26969.1"/>
    </source>
</evidence>
<keyword evidence="2" id="KW-1185">Reference proteome</keyword>
<accession>A0A4U6VHQ7</accession>
<protein>
    <submittedName>
        <fullName evidence="1">Uncharacterized protein</fullName>
    </submittedName>
</protein>
<sequence>MDHDNISRSGPTAAQRVYPVNGSGSDCHLAGALLLDRTKRCQGIYAGIYAAGRGLAAKLFARPRYAGSQRHSGNCSRSSSRWSMQVDRIICSSC</sequence>
<dbReference type="Proteomes" id="UP000298652">
    <property type="component" value="Chromosome 3"/>
</dbReference>
<gene>
    <name evidence="1" type="ORF">SEVIR_3G225900v2</name>
</gene>
<dbReference type="AlphaFoldDB" id="A0A4U6VHQ7"/>
<dbReference type="Gramene" id="TKW26969">
    <property type="protein sequence ID" value="TKW26969"/>
    <property type="gene ID" value="SEVIR_3G225900v2"/>
</dbReference>
<dbReference type="EMBL" id="CM016554">
    <property type="protein sequence ID" value="TKW26969.1"/>
    <property type="molecule type" value="Genomic_DNA"/>
</dbReference>
<proteinExistence type="predicted"/>